<evidence type="ECO:0000313" key="3">
    <source>
        <dbReference type="EMBL" id="CAF3559784.1"/>
    </source>
</evidence>
<feature type="transmembrane region" description="Helical" evidence="1">
    <location>
        <begin position="138"/>
        <end position="159"/>
    </location>
</feature>
<keyword evidence="1" id="KW-0812">Transmembrane</keyword>
<dbReference type="SUPFAM" id="SSF81321">
    <property type="entry name" value="Family A G protein-coupled receptor-like"/>
    <property type="match status" value="1"/>
</dbReference>
<name>A0A813S6E0_9BILA</name>
<feature type="transmembrane region" description="Helical" evidence="1">
    <location>
        <begin position="263"/>
        <end position="284"/>
    </location>
</feature>
<evidence type="ECO:0008006" key="5">
    <source>
        <dbReference type="Google" id="ProtNLM"/>
    </source>
</evidence>
<dbReference type="Gene3D" id="1.20.1070.10">
    <property type="entry name" value="Rhodopsin 7-helix transmembrane proteins"/>
    <property type="match status" value="1"/>
</dbReference>
<dbReference type="Proteomes" id="UP000663868">
    <property type="component" value="Unassembled WGS sequence"/>
</dbReference>
<feature type="transmembrane region" description="Helical" evidence="1">
    <location>
        <begin position="227"/>
        <end position="251"/>
    </location>
</feature>
<gene>
    <name evidence="2" type="ORF">IZO911_LOCUS6447</name>
    <name evidence="3" type="ORF">KXQ929_LOCUS3080</name>
</gene>
<feature type="transmembrane region" description="Helical" evidence="1">
    <location>
        <begin position="25"/>
        <end position="45"/>
    </location>
</feature>
<dbReference type="EMBL" id="CAJNOE010000040">
    <property type="protein sequence ID" value="CAF0791913.1"/>
    <property type="molecule type" value="Genomic_DNA"/>
</dbReference>
<feature type="transmembrane region" description="Helical" evidence="1">
    <location>
        <begin position="179"/>
        <end position="206"/>
    </location>
</feature>
<comment type="caution">
    <text evidence="2">The sequence shown here is derived from an EMBL/GenBank/DDBJ whole genome shotgun (WGS) entry which is preliminary data.</text>
</comment>
<reference evidence="2" key="1">
    <citation type="submission" date="2021-02" db="EMBL/GenBank/DDBJ databases">
        <authorList>
            <person name="Nowell W R."/>
        </authorList>
    </citation>
    <scope>NUCLEOTIDE SEQUENCE</scope>
</reference>
<feature type="transmembrane region" description="Helical" evidence="1">
    <location>
        <begin position="57"/>
        <end position="76"/>
    </location>
</feature>
<accession>A0A813S6E0</accession>
<sequence>MSLINLTNNDTANIYPLWYFLNDSLMIIGNIIGISVAILFIFTIIRLDHPSYSISNLIVCNTSLAIGLSSIIMLINACYALKSDFNGTGYIDSSCILRGAFLNIIYIYMYASLCLKAFNRCRCIVYYTNPTLTSYRCLTIIILLQLLLAVCITLIIVLTNGIDYDVGSHLCLITTKKSYQFIFTMTIYYISILFISSVYLYILYYVSHLPLLERCRRKRQLALLRRILILLIMLIIPGLFSTFLIIHWVFYGTIPSYSFKIRSLLDTIGYTGSIITIFISHTKIRNQYYPRKKLPVNKLVLKKCELIVLKEPLRSQNKLVYI</sequence>
<organism evidence="2 4">
    <name type="scientific">Adineta steineri</name>
    <dbReference type="NCBI Taxonomy" id="433720"/>
    <lineage>
        <taxon>Eukaryota</taxon>
        <taxon>Metazoa</taxon>
        <taxon>Spiralia</taxon>
        <taxon>Gnathifera</taxon>
        <taxon>Rotifera</taxon>
        <taxon>Eurotatoria</taxon>
        <taxon>Bdelloidea</taxon>
        <taxon>Adinetida</taxon>
        <taxon>Adinetidae</taxon>
        <taxon>Adineta</taxon>
    </lineage>
</organism>
<dbReference type="Proteomes" id="UP000663860">
    <property type="component" value="Unassembled WGS sequence"/>
</dbReference>
<proteinExistence type="predicted"/>
<keyword evidence="1" id="KW-0472">Membrane</keyword>
<dbReference type="AlphaFoldDB" id="A0A813S6E0"/>
<dbReference type="EMBL" id="CAJOBB010000097">
    <property type="protein sequence ID" value="CAF3559784.1"/>
    <property type="molecule type" value="Genomic_DNA"/>
</dbReference>
<evidence type="ECO:0000256" key="1">
    <source>
        <dbReference type="SAM" id="Phobius"/>
    </source>
</evidence>
<evidence type="ECO:0000313" key="2">
    <source>
        <dbReference type="EMBL" id="CAF0791913.1"/>
    </source>
</evidence>
<feature type="transmembrane region" description="Helical" evidence="1">
    <location>
        <begin position="96"/>
        <end position="118"/>
    </location>
</feature>
<protein>
    <recommendedName>
        <fullName evidence="5">G-protein coupled receptors family 1 profile domain-containing protein</fullName>
    </recommendedName>
</protein>
<keyword evidence="1" id="KW-1133">Transmembrane helix</keyword>
<evidence type="ECO:0000313" key="4">
    <source>
        <dbReference type="Proteomes" id="UP000663860"/>
    </source>
</evidence>